<sequence>MKHVPHADPPPVASGHTAFVDWLLVIDMGLFAGGAMYLALLVRITY</sequence>
<protein>
    <submittedName>
        <fullName evidence="2">Uncharacterized protein</fullName>
    </submittedName>
</protein>
<evidence type="ECO:0000313" key="2">
    <source>
        <dbReference type="EMBL" id="CAJ0707313.1"/>
    </source>
</evidence>
<name>A0AAD2BFD8_9RALS</name>
<gene>
    <name evidence="2" type="ORF">LMG18091_04930</name>
</gene>
<reference evidence="2 3" key="1">
    <citation type="submission" date="2023-07" db="EMBL/GenBank/DDBJ databases">
        <authorList>
            <person name="Peeters C."/>
        </authorList>
    </citation>
    <scope>NUCLEOTIDE SEQUENCE [LARGE SCALE GENOMIC DNA]</scope>
    <source>
        <strain evidence="2 3">LMG 18091</strain>
    </source>
</reference>
<dbReference type="EMBL" id="CATWAF010000011">
    <property type="protein sequence ID" value="CAJ0707313.1"/>
    <property type="molecule type" value="Genomic_DNA"/>
</dbReference>
<keyword evidence="3" id="KW-1185">Reference proteome</keyword>
<evidence type="ECO:0000256" key="1">
    <source>
        <dbReference type="SAM" id="Phobius"/>
    </source>
</evidence>
<dbReference type="Proteomes" id="UP001189915">
    <property type="component" value="Unassembled WGS sequence"/>
</dbReference>
<keyword evidence="1" id="KW-1133">Transmembrane helix</keyword>
<dbReference type="RefSeq" id="WP_316871872.1">
    <property type="nucleotide sequence ID" value="NZ_CATWAF010000011.1"/>
</dbReference>
<keyword evidence="1" id="KW-0472">Membrane</keyword>
<proteinExistence type="predicted"/>
<comment type="caution">
    <text evidence="2">The sequence shown here is derived from an EMBL/GenBank/DDBJ whole genome shotgun (WGS) entry which is preliminary data.</text>
</comment>
<accession>A0AAD2BFD8</accession>
<keyword evidence="1" id="KW-0812">Transmembrane</keyword>
<organism evidence="2 3">
    <name type="scientific">Ralstonia wenshanensis</name>
    <dbReference type="NCBI Taxonomy" id="2842456"/>
    <lineage>
        <taxon>Bacteria</taxon>
        <taxon>Pseudomonadati</taxon>
        <taxon>Pseudomonadota</taxon>
        <taxon>Betaproteobacteria</taxon>
        <taxon>Burkholderiales</taxon>
        <taxon>Burkholderiaceae</taxon>
        <taxon>Ralstonia</taxon>
    </lineage>
</organism>
<evidence type="ECO:0000313" key="3">
    <source>
        <dbReference type="Proteomes" id="UP001189915"/>
    </source>
</evidence>
<dbReference type="AlphaFoldDB" id="A0AAD2BFD8"/>
<feature type="transmembrane region" description="Helical" evidence="1">
    <location>
        <begin position="20"/>
        <end position="42"/>
    </location>
</feature>